<feature type="transmembrane region" description="Helical" evidence="6">
    <location>
        <begin position="436"/>
        <end position="458"/>
    </location>
</feature>
<feature type="compositionally biased region" description="Polar residues" evidence="5">
    <location>
        <begin position="1018"/>
        <end position="1029"/>
    </location>
</feature>
<dbReference type="InterPro" id="IPR020846">
    <property type="entry name" value="MFS_dom"/>
</dbReference>
<evidence type="ECO:0000256" key="4">
    <source>
        <dbReference type="ARBA" id="ARBA00023136"/>
    </source>
</evidence>
<gene>
    <name evidence="8" type="ORF">K469DRAFT_635030</name>
</gene>
<protein>
    <submittedName>
        <fullName evidence="8">MFS general substrate transporter</fullName>
    </submittedName>
</protein>
<feature type="region of interest" description="Disordered" evidence="5">
    <location>
        <begin position="1049"/>
        <end position="1089"/>
    </location>
</feature>
<feature type="compositionally biased region" description="Low complexity" evidence="5">
    <location>
        <begin position="1316"/>
        <end position="1326"/>
    </location>
</feature>
<dbReference type="PANTHER" id="PTHR23507:SF1">
    <property type="entry name" value="FI18259P1-RELATED"/>
    <property type="match status" value="1"/>
</dbReference>
<feature type="domain" description="Major facilitator superfamily (MFS) profile" evidence="7">
    <location>
        <begin position="39"/>
        <end position="499"/>
    </location>
</feature>
<feature type="compositionally biased region" description="Low complexity" evidence="5">
    <location>
        <begin position="708"/>
        <end position="725"/>
    </location>
</feature>
<accession>A0A6A6DYU8</accession>
<dbReference type="InterPro" id="IPR011701">
    <property type="entry name" value="MFS"/>
</dbReference>
<feature type="transmembrane region" description="Helical" evidence="6">
    <location>
        <begin position="166"/>
        <end position="190"/>
    </location>
</feature>
<evidence type="ECO:0000313" key="9">
    <source>
        <dbReference type="Proteomes" id="UP000800200"/>
    </source>
</evidence>
<proteinExistence type="predicted"/>
<evidence type="ECO:0000256" key="3">
    <source>
        <dbReference type="ARBA" id="ARBA00022989"/>
    </source>
</evidence>
<feature type="compositionally biased region" description="Low complexity" evidence="5">
    <location>
        <begin position="1397"/>
        <end position="1409"/>
    </location>
</feature>
<feature type="region of interest" description="Disordered" evidence="5">
    <location>
        <begin position="767"/>
        <end position="799"/>
    </location>
</feature>
<dbReference type="GO" id="GO:0022857">
    <property type="term" value="F:transmembrane transporter activity"/>
    <property type="evidence" value="ECO:0007669"/>
    <property type="project" value="InterPro"/>
</dbReference>
<evidence type="ECO:0000259" key="7">
    <source>
        <dbReference type="PROSITE" id="PS50850"/>
    </source>
</evidence>
<feature type="transmembrane region" description="Helical" evidence="6">
    <location>
        <begin position="340"/>
        <end position="364"/>
    </location>
</feature>
<feature type="compositionally biased region" description="Polar residues" evidence="5">
    <location>
        <begin position="638"/>
        <end position="682"/>
    </location>
</feature>
<feature type="region of interest" description="Disordered" evidence="5">
    <location>
        <begin position="514"/>
        <end position="545"/>
    </location>
</feature>
<feature type="compositionally biased region" description="Basic and acidic residues" evidence="5">
    <location>
        <begin position="1353"/>
        <end position="1369"/>
    </location>
</feature>
<feature type="compositionally biased region" description="Basic residues" evidence="5">
    <location>
        <begin position="775"/>
        <end position="786"/>
    </location>
</feature>
<feature type="transmembrane region" description="Helical" evidence="6">
    <location>
        <begin position="470"/>
        <end position="494"/>
    </location>
</feature>
<keyword evidence="3 6" id="KW-1133">Transmembrane helix</keyword>
<feature type="transmembrane region" description="Helical" evidence="6">
    <location>
        <begin position="136"/>
        <end position="160"/>
    </location>
</feature>
<feature type="transmembrane region" description="Helical" evidence="6">
    <location>
        <begin position="38"/>
        <end position="59"/>
    </location>
</feature>
<feature type="transmembrane region" description="Helical" evidence="6">
    <location>
        <begin position="202"/>
        <end position="224"/>
    </location>
</feature>
<keyword evidence="4 6" id="KW-0472">Membrane</keyword>
<feature type="compositionally biased region" description="Polar residues" evidence="5">
    <location>
        <begin position="883"/>
        <end position="893"/>
    </location>
</feature>
<feature type="compositionally biased region" description="Low complexity" evidence="5">
    <location>
        <begin position="998"/>
        <end position="1007"/>
    </location>
</feature>
<feature type="region of interest" description="Disordered" evidence="5">
    <location>
        <begin position="638"/>
        <end position="746"/>
    </location>
</feature>
<dbReference type="GO" id="GO:0016020">
    <property type="term" value="C:membrane"/>
    <property type="evidence" value="ECO:0007669"/>
    <property type="project" value="UniProtKB-SubCell"/>
</dbReference>
<feature type="compositionally biased region" description="Pro residues" evidence="5">
    <location>
        <begin position="1191"/>
        <end position="1203"/>
    </location>
</feature>
<comment type="subcellular location">
    <subcellularLocation>
        <location evidence="1">Membrane</location>
        <topology evidence="1">Multi-pass membrane protein</topology>
    </subcellularLocation>
</comment>
<dbReference type="OrthoDB" id="194139at2759"/>
<dbReference type="Pfam" id="PF07690">
    <property type="entry name" value="MFS_1"/>
    <property type="match status" value="1"/>
</dbReference>
<keyword evidence="2 6" id="KW-0812">Transmembrane</keyword>
<feature type="region of interest" description="Disordered" evidence="5">
    <location>
        <begin position="998"/>
        <end position="1029"/>
    </location>
</feature>
<organism evidence="8 9">
    <name type="scientific">Zopfia rhizophila CBS 207.26</name>
    <dbReference type="NCBI Taxonomy" id="1314779"/>
    <lineage>
        <taxon>Eukaryota</taxon>
        <taxon>Fungi</taxon>
        <taxon>Dikarya</taxon>
        <taxon>Ascomycota</taxon>
        <taxon>Pezizomycotina</taxon>
        <taxon>Dothideomycetes</taxon>
        <taxon>Dothideomycetes incertae sedis</taxon>
        <taxon>Zopfiaceae</taxon>
        <taxon>Zopfia</taxon>
    </lineage>
</organism>
<feature type="compositionally biased region" description="Polar residues" evidence="5">
    <location>
        <begin position="1410"/>
        <end position="1456"/>
    </location>
</feature>
<dbReference type="InterPro" id="IPR036259">
    <property type="entry name" value="MFS_trans_sf"/>
</dbReference>
<feature type="compositionally biased region" description="Polar residues" evidence="5">
    <location>
        <begin position="1335"/>
        <end position="1346"/>
    </location>
</feature>
<evidence type="ECO:0000313" key="8">
    <source>
        <dbReference type="EMBL" id="KAF2183449.1"/>
    </source>
</evidence>
<dbReference type="EMBL" id="ML994642">
    <property type="protein sequence ID" value="KAF2183449.1"/>
    <property type="molecule type" value="Genomic_DNA"/>
</dbReference>
<feature type="compositionally biased region" description="Polar residues" evidence="5">
    <location>
        <begin position="1073"/>
        <end position="1089"/>
    </location>
</feature>
<feature type="compositionally biased region" description="Polar residues" evidence="5">
    <location>
        <begin position="1306"/>
        <end position="1315"/>
    </location>
</feature>
<feature type="compositionally biased region" description="Basic and acidic residues" evidence="5">
    <location>
        <begin position="593"/>
        <end position="606"/>
    </location>
</feature>
<dbReference type="Gene3D" id="1.20.1250.20">
    <property type="entry name" value="MFS general substrate transporter like domains"/>
    <property type="match status" value="1"/>
</dbReference>
<dbReference type="PROSITE" id="PS50850">
    <property type="entry name" value="MFS"/>
    <property type="match status" value="1"/>
</dbReference>
<feature type="compositionally biased region" description="Basic residues" evidence="5">
    <location>
        <begin position="528"/>
        <end position="540"/>
    </location>
</feature>
<evidence type="ECO:0000256" key="1">
    <source>
        <dbReference type="ARBA" id="ARBA00004141"/>
    </source>
</evidence>
<feature type="transmembrane region" description="Helical" evidence="6">
    <location>
        <begin position="384"/>
        <end position="410"/>
    </location>
</feature>
<dbReference type="Proteomes" id="UP000800200">
    <property type="component" value="Unassembled WGS sequence"/>
</dbReference>
<evidence type="ECO:0000256" key="2">
    <source>
        <dbReference type="ARBA" id="ARBA00022692"/>
    </source>
</evidence>
<dbReference type="PANTHER" id="PTHR23507">
    <property type="entry name" value="ZGC:174356"/>
    <property type="match status" value="1"/>
</dbReference>
<keyword evidence="9" id="KW-1185">Reference proteome</keyword>
<name>A0A6A6DYU8_9PEZI</name>
<feature type="region of interest" description="Disordered" evidence="5">
    <location>
        <begin position="1186"/>
        <end position="1207"/>
    </location>
</feature>
<feature type="region of interest" description="Disordered" evidence="5">
    <location>
        <begin position="569"/>
        <end position="626"/>
    </location>
</feature>
<dbReference type="SUPFAM" id="SSF103473">
    <property type="entry name" value="MFS general substrate transporter"/>
    <property type="match status" value="1"/>
</dbReference>
<feature type="region of interest" description="Disordered" evidence="5">
    <location>
        <begin position="868"/>
        <end position="893"/>
    </location>
</feature>
<evidence type="ECO:0000256" key="6">
    <source>
        <dbReference type="SAM" id="Phobius"/>
    </source>
</evidence>
<evidence type="ECO:0000256" key="5">
    <source>
        <dbReference type="SAM" id="MobiDB-lite"/>
    </source>
</evidence>
<feature type="region of interest" description="Disordered" evidence="5">
    <location>
        <begin position="1306"/>
        <end position="1456"/>
    </location>
</feature>
<reference evidence="8" key="1">
    <citation type="journal article" date="2020" name="Stud. Mycol.">
        <title>101 Dothideomycetes genomes: a test case for predicting lifestyles and emergence of pathogens.</title>
        <authorList>
            <person name="Haridas S."/>
            <person name="Albert R."/>
            <person name="Binder M."/>
            <person name="Bloem J."/>
            <person name="Labutti K."/>
            <person name="Salamov A."/>
            <person name="Andreopoulos B."/>
            <person name="Baker S."/>
            <person name="Barry K."/>
            <person name="Bills G."/>
            <person name="Bluhm B."/>
            <person name="Cannon C."/>
            <person name="Castanera R."/>
            <person name="Culley D."/>
            <person name="Daum C."/>
            <person name="Ezra D."/>
            <person name="Gonzalez J."/>
            <person name="Henrissat B."/>
            <person name="Kuo A."/>
            <person name="Liang C."/>
            <person name="Lipzen A."/>
            <person name="Lutzoni F."/>
            <person name="Magnuson J."/>
            <person name="Mondo S."/>
            <person name="Nolan M."/>
            <person name="Ohm R."/>
            <person name="Pangilinan J."/>
            <person name="Park H.-J."/>
            <person name="Ramirez L."/>
            <person name="Alfaro M."/>
            <person name="Sun H."/>
            <person name="Tritt A."/>
            <person name="Yoshinaga Y."/>
            <person name="Zwiers L.-H."/>
            <person name="Turgeon B."/>
            <person name="Goodwin S."/>
            <person name="Spatafora J."/>
            <person name="Crous P."/>
            <person name="Grigoriev I."/>
        </authorList>
    </citation>
    <scope>NUCLEOTIDE SEQUENCE</scope>
    <source>
        <strain evidence="8">CBS 207.26</strain>
    </source>
</reference>
<sequence>MAAPNSPRGSIEEDAPLLSPVESLAPRIELPKKKSKPWILLVVLAFFLVAAIDIGAFLAEAPKTRVYEANLCLRYYEKHDPSKIKNGNVDEILCKIDPVQEKMAMIMGWQDLWDSIPGIVLALPFGGLADKYGRKWIFTMSLIGLQLNSAWILLICYFRSLPLQLTWFSSVFYFVGGGPIVASAIGLTMISDIVPSDKRTTIFLYLTASVLVAEMIAPIMAAALMKKGDWLPLLLALAIQQVAVFIAMLFPETLHLRDLPEPTDGDDEGIELETTPKDHGHGLKAQINHFKNALAFLKRDLTVALVVFTFLANRLGRQSLSLLIRYASKRYEWKIQKAAYLLSFRAATNLVALIVVLPIVNLILLKVLRMPAHRSDLWISRGSIVLTTLSFFVMGVSATPALLMFALLLYNLGTGFSAAMRSVSIHVVGGQSSPDIARLFACIAIMEGIGVFISGPLLSSAFQWGMDLGLAWLGIPFIMSGIVFAAITPITFVISVKDKAVILVEEDPESVSPLVSRRGTRDAGTCLRRSKSTSTVHRHPPPVPEHLDPNVSHQHAIAAATAAYVRAHANEQAGRAKSREPEVWRTKSSASRKSNEGRHFPPRESSFRSIQRQKGGQLPNIPRQTRAPAMATEKFPPFQSTIGVDKSPVSQPSITFNENIGPSSQPKPNRTSASSSVASQQIRKARSMYYASSVQTGSPVARPPAKYLTTPPTVSLPPDSLVLSSRGARLSPPASPRLPVTVAPHESVDKARDKYLQDFQQRQVRHKPSLFLAPFKKRQDRAKHKAPSSSESHSRELHQTPVDVSADVAYPDFKPQKEKRSFSNSLKNKFKKVFRRTSNNSTTLPVQQIEASRDYFGDWAARFSPPRRHGSFEIPSPDGQALQRVSNSSTGNTLTQRDIKRLTVIHEAKDSIGSEADHNIAPASPKRKPPPIPGFAAFREPMPMERVVEKASTPVDPKRVFSALMKEIDASKASQPLSGTAPVDGDVFVSSAIREIHSSGTSGTSGTRDIQCLPSEPQPESVTTQSKASSIKSFTRSIKYTIRTVTPDHAPFPVPDRTTSVRGAVRIPRPDNAGSSNSTSPEVQNNKGYDETASTIDFKMCPRSRPHEDLAPSKVITPTSEQIERRVERSKGRWKMPLEENHIPFFPRSTKRTFTVTNIARRTFSHRPSKEQIAVQLSQLECEPFTQQQPTPLPPTPPKPRPLLSPLSPSIYSRNTDGISLRPNDSVLSLGQGQEEEEVEGGTAVIITSHPVKSYVIGTPTDQRVHSNRSSKDWRAWLSHEVSELESLSQEEIRMVERFPYINTGCRSNNHSSKFSGRSSESPSLSLKGTLRENVYSNFSSQPGSLSGSKGKAKQDDKGKDGGKEKGQGKENVTSASRREKDVPLGIPPQPLTRPKSLQLLSSSPLSSSRAGNCSPHTPRTVAQYTISSTERNANRNSTPVLTSSRPRMRPLNSSIASVKVATRPKSAFDLRGQTIPRNVLSSSSPIKKSVDVGIGRIEPSPGAEERRIDAILEVRQSAEMERMWGRGSGRETPGQRMAERFLAERRGGSGAGTPVCLVVDGLERAFL</sequence>
<feature type="transmembrane region" description="Helical" evidence="6">
    <location>
        <begin position="230"/>
        <end position="250"/>
    </location>
</feature>